<evidence type="ECO:0000313" key="4">
    <source>
        <dbReference type="EMBL" id="AWM37796.1"/>
    </source>
</evidence>
<dbReference type="GO" id="GO:0000160">
    <property type="term" value="P:phosphorelay signal transduction system"/>
    <property type="evidence" value="ECO:0007669"/>
    <property type="project" value="InterPro"/>
</dbReference>
<dbReference type="InterPro" id="IPR011006">
    <property type="entry name" value="CheY-like_superfamily"/>
</dbReference>
<dbReference type="OrthoDB" id="9779069at2"/>
<organism evidence="4 5">
    <name type="scientific">Gemmata obscuriglobus</name>
    <dbReference type="NCBI Taxonomy" id="114"/>
    <lineage>
        <taxon>Bacteria</taxon>
        <taxon>Pseudomonadati</taxon>
        <taxon>Planctomycetota</taxon>
        <taxon>Planctomycetia</taxon>
        <taxon>Gemmatales</taxon>
        <taxon>Gemmataceae</taxon>
        <taxon>Gemmata</taxon>
    </lineage>
</organism>
<dbReference type="InterPro" id="IPR001789">
    <property type="entry name" value="Sig_transdc_resp-reg_receiver"/>
</dbReference>
<dbReference type="CDD" id="cd00156">
    <property type="entry name" value="REC"/>
    <property type="match status" value="1"/>
</dbReference>
<dbReference type="Gene3D" id="3.40.50.2300">
    <property type="match status" value="1"/>
</dbReference>
<keyword evidence="1 2" id="KW-0597">Phosphoprotein</keyword>
<dbReference type="InterPro" id="IPR050595">
    <property type="entry name" value="Bact_response_regulator"/>
</dbReference>
<keyword evidence="5" id="KW-1185">Reference proteome</keyword>
<accession>A0A2Z3H2K9</accession>
<dbReference type="Pfam" id="PF00072">
    <property type="entry name" value="Response_reg"/>
    <property type="match status" value="1"/>
</dbReference>
<dbReference type="SUPFAM" id="SSF52172">
    <property type="entry name" value="CheY-like"/>
    <property type="match status" value="1"/>
</dbReference>
<dbReference type="KEGG" id="gog:C1280_12840"/>
<protein>
    <recommendedName>
        <fullName evidence="3">Response regulatory domain-containing protein</fullName>
    </recommendedName>
</protein>
<evidence type="ECO:0000256" key="2">
    <source>
        <dbReference type="PROSITE-ProRule" id="PRU00169"/>
    </source>
</evidence>
<reference evidence="4 5" key="1">
    <citation type="submission" date="2018-01" db="EMBL/GenBank/DDBJ databases">
        <title>G. obscuriglobus.</title>
        <authorList>
            <person name="Franke J."/>
            <person name="Blomberg W."/>
            <person name="Selmecki A."/>
        </authorList>
    </citation>
    <scope>NUCLEOTIDE SEQUENCE [LARGE SCALE GENOMIC DNA]</scope>
    <source>
        <strain evidence="4 5">DSM 5831</strain>
    </source>
</reference>
<dbReference type="Proteomes" id="UP000245802">
    <property type="component" value="Chromosome"/>
</dbReference>
<evidence type="ECO:0000259" key="3">
    <source>
        <dbReference type="PROSITE" id="PS50110"/>
    </source>
</evidence>
<proteinExistence type="predicted"/>
<dbReference type="PANTHER" id="PTHR44591">
    <property type="entry name" value="STRESS RESPONSE REGULATOR PROTEIN 1"/>
    <property type="match status" value="1"/>
</dbReference>
<dbReference type="EMBL" id="CP025958">
    <property type="protein sequence ID" value="AWM37796.1"/>
    <property type="molecule type" value="Genomic_DNA"/>
</dbReference>
<dbReference type="PROSITE" id="PS50110">
    <property type="entry name" value="RESPONSE_REGULATORY"/>
    <property type="match status" value="1"/>
</dbReference>
<dbReference type="SMART" id="SM00448">
    <property type="entry name" value="REC"/>
    <property type="match status" value="1"/>
</dbReference>
<feature type="modified residue" description="4-aspartylphosphate" evidence="2">
    <location>
        <position position="70"/>
    </location>
</feature>
<evidence type="ECO:0000256" key="1">
    <source>
        <dbReference type="ARBA" id="ARBA00022553"/>
    </source>
</evidence>
<feature type="domain" description="Response regulatory" evidence="3">
    <location>
        <begin position="19"/>
        <end position="135"/>
    </location>
</feature>
<gene>
    <name evidence="4" type="ORF">C1280_12840</name>
</gene>
<dbReference type="AlphaFoldDB" id="A0A2Z3H2K9"/>
<evidence type="ECO:0000313" key="5">
    <source>
        <dbReference type="Proteomes" id="UP000245802"/>
    </source>
</evidence>
<name>A0A2Z3H2K9_9BACT</name>
<dbReference type="RefSeq" id="WP_010038425.1">
    <property type="nucleotide sequence ID" value="NZ_CP025958.1"/>
</dbReference>
<sequence length="151" mass="15771">MTLVDDAVLAPAPPIRPRGVLVVDDDEPVRALLSVALGISGFAVWLAATGPEGVTAYQKHASAIDLLLLDVRMPGWNGPETLAAIRAIAPHVPCCFMSGDTGGYTHQELLASGAATVFHKPFRLGELISHLRNLTAPDRPAGIVGTVHAPA</sequence>
<dbReference type="PANTHER" id="PTHR44591:SF3">
    <property type="entry name" value="RESPONSE REGULATORY DOMAIN-CONTAINING PROTEIN"/>
    <property type="match status" value="1"/>
</dbReference>